<feature type="domain" description="Thioredoxin" evidence="2">
    <location>
        <begin position="39"/>
        <end position="181"/>
    </location>
</feature>
<evidence type="ECO:0000256" key="1">
    <source>
        <dbReference type="SAM" id="Phobius"/>
    </source>
</evidence>
<proteinExistence type="predicted"/>
<keyword evidence="1" id="KW-0812">Transmembrane</keyword>
<dbReference type="PANTHER" id="PTHR42852:SF17">
    <property type="entry name" value="THIOREDOXIN-LIKE PROTEIN HI_1115"/>
    <property type="match status" value="1"/>
</dbReference>
<dbReference type="Pfam" id="PF00578">
    <property type="entry name" value="AhpC-TSA"/>
    <property type="match status" value="1"/>
</dbReference>
<dbReference type="SUPFAM" id="SSF52833">
    <property type="entry name" value="Thioredoxin-like"/>
    <property type="match status" value="1"/>
</dbReference>
<dbReference type="PANTHER" id="PTHR42852">
    <property type="entry name" value="THIOL:DISULFIDE INTERCHANGE PROTEIN DSBE"/>
    <property type="match status" value="1"/>
</dbReference>
<dbReference type="AlphaFoldDB" id="A0A939BEG0"/>
<dbReference type="EMBL" id="JACJKY010000014">
    <property type="protein sequence ID" value="MBM6921280.1"/>
    <property type="molecule type" value="Genomic_DNA"/>
</dbReference>
<feature type="transmembrane region" description="Helical" evidence="1">
    <location>
        <begin position="6"/>
        <end position="26"/>
    </location>
</feature>
<dbReference type="PROSITE" id="PS51352">
    <property type="entry name" value="THIOREDOXIN_2"/>
    <property type="match status" value="1"/>
</dbReference>
<name>A0A939BEG0_9FIRM</name>
<keyword evidence="4" id="KW-1185">Reference proteome</keyword>
<dbReference type="InterPro" id="IPR036249">
    <property type="entry name" value="Thioredoxin-like_sf"/>
</dbReference>
<evidence type="ECO:0000259" key="2">
    <source>
        <dbReference type="PROSITE" id="PS51352"/>
    </source>
</evidence>
<reference evidence="3" key="1">
    <citation type="submission" date="2020-08" db="EMBL/GenBank/DDBJ databases">
        <authorList>
            <person name="Cejkova D."/>
            <person name="Kubasova T."/>
            <person name="Jahodarova E."/>
            <person name="Rychlik I."/>
        </authorList>
    </citation>
    <scope>NUCLEOTIDE SEQUENCE</scope>
    <source>
        <strain evidence="3">An559</strain>
    </source>
</reference>
<gene>
    <name evidence="3" type="ORF">H6A12_08945</name>
</gene>
<dbReference type="InterPro" id="IPR013766">
    <property type="entry name" value="Thioredoxin_domain"/>
</dbReference>
<dbReference type="InterPro" id="IPR050553">
    <property type="entry name" value="Thioredoxin_ResA/DsbE_sf"/>
</dbReference>
<dbReference type="PROSITE" id="PS00194">
    <property type="entry name" value="THIOREDOXIN_1"/>
    <property type="match status" value="1"/>
</dbReference>
<keyword evidence="1" id="KW-0472">Membrane</keyword>
<dbReference type="InterPro" id="IPR000866">
    <property type="entry name" value="AhpC/TSA"/>
</dbReference>
<accession>A0A939BEG0</accession>
<sequence length="181" mass="19944">MKKQAWLWISLAVGLVVLIGAAAILYPMLSKEVQTPDAEQSAQTIPYVDFTAVDAEGNEVSLSDYIGKPIVLNFWASWCPPCKSEMPDFDAVAKELDGEVVFLMVDMVDGMQETKEKGERFIKEQGFSFPVLYDVNQDAAMKYGVSSLPTTYFINKDGNIVTGAMGAISKTNLLRGIEMIQ</sequence>
<comment type="caution">
    <text evidence="3">The sequence shown here is derived from an EMBL/GenBank/DDBJ whole genome shotgun (WGS) entry which is preliminary data.</text>
</comment>
<dbReference type="CDD" id="cd02966">
    <property type="entry name" value="TlpA_like_family"/>
    <property type="match status" value="1"/>
</dbReference>
<organism evidence="3 4">
    <name type="scientific">Merdimmobilis hominis</name>
    <dbReference type="NCBI Taxonomy" id="2897707"/>
    <lineage>
        <taxon>Bacteria</taxon>
        <taxon>Bacillati</taxon>
        <taxon>Bacillota</taxon>
        <taxon>Clostridia</taxon>
        <taxon>Eubacteriales</taxon>
        <taxon>Oscillospiraceae</taxon>
        <taxon>Merdimmobilis</taxon>
    </lineage>
</organism>
<evidence type="ECO:0000313" key="4">
    <source>
        <dbReference type="Proteomes" id="UP000774750"/>
    </source>
</evidence>
<dbReference type="GO" id="GO:0016491">
    <property type="term" value="F:oxidoreductase activity"/>
    <property type="evidence" value="ECO:0007669"/>
    <property type="project" value="InterPro"/>
</dbReference>
<dbReference type="Gene3D" id="3.40.30.10">
    <property type="entry name" value="Glutaredoxin"/>
    <property type="match status" value="1"/>
</dbReference>
<reference evidence="3" key="2">
    <citation type="journal article" date="2021" name="Sci. Rep.">
        <title>The distribution of antibiotic resistance genes in chicken gut microbiota commensals.</title>
        <authorList>
            <person name="Juricova H."/>
            <person name="Matiasovicova J."/>
            <person name="Kubasova T."/>
            <person name="Cejkova D."/>
            <person name="Rychlik I."/>
        </authorList>
    </citation>
    <scope>NUCLEOTIDE SEQUENCE</scope>
    <source>
        <strain evidence="3">An559</strain>
    </source>
</reference>
<dbReference type="RefSeq" id="WP_204447061.1">
    <property type="nucleotide sequence ID" value="NZ_JACJKY010000014.1"/>
</dbReference>
<evidence type="ECO:0000313" key="3">
    <source>
        <dbReference type="EMBL" id="MBM6921280.1"/>
    </source>
</evidence>
<dbReference type="Proteomes" id="UP000774750">
    <property type="component" value="Unassembled WGS sequence"/>
</dbReference>
<dbReference type="GO" id="GO:0016209">
    <property type="term" value="F:antioxidant activity"/>
    <property type="evidence" value="ECO:0007669"/>
    <property type="project" value="InterPro"/>
</dbReference>
<keyword evidence="1" id="KW-1133">Transmembrane helix</keyword>
<dbReference type="InterPro" id="IPR017937">
    <property type="entry name" value="Thioredoxin_CS"/>
</dbReference>
<protein>
    <submittedName>
        <fullName evidence="3">TlpA family protein disulfide reductase</fullName>
    </submittedName>
</protein>